<dbReference type="EMBL" id="PDUD01000025">
    <property type="protein sequence ID" value="PHN04469.1"/>
    <property type="molecule type" value="Genomic_DNA"/>
</dbReference>
<accession>A0A2D0N8I8</accession>
<evidence type="ECO:0000313" key="3">
    <source>
        <dbReference type="Proteomes" id="UP000223913"/>
    </source>
</evidence>
<dbReference type="AlphaFoldDB" id="A0A2D0N8I8"/>
<feature type="region of interest" description="Disordered" evidence="1">
    <location>
        <begin position="50"/>
        <end position="148"/>
    </location>
</feature>
<feature type="compositionally biased region" description="Basic and acidic residues" evidence="1">
    <location>
        <begin position="81"/>
        <end position="91"/>
    </location>
</feature>
<proteinExistence type="predicted"/>
<reference evidence="2 3" key="1">
    <citation type="submission" date="2017-10" db="EMBL/GenBank/DDBJ databases">
        <title>The draft genome sequence of Lewinella nigricans NBRC 102662.</title>
        <authorList>
            <person name="Wang K."/>
        </authorList>
    </citation>
    <scope>NUCLEOTIDE SEQUENCE [LARGE SCALE GENOMIC DNA]</scope>
    <source>
        <strain evidence="2 3">NBRC 102662</strain>
    </source>
</reference>
<name>A0A2D0N8I8_FLAN2</name>
<evidence type="ECO:0000313" key="2">
    <source>
        <dbReference type="EMBL" id="PHN04469.1"/>
    </source>
</evidence>
<dbReference type="RefSeq" id="WP_099152042.1">
    <property type="nucleotide sequence ID" value="NZ_PDUD01000025.1"/>
</dbReference>
<gene>
    <name evidence="2" type="ORF">CRP01_20895</name>
</gene>
<dbReference type="Proteomes" id="UP000223913">
    <property type="component" value="Unassembled WGS sequence"/>
</dbReference>
<organism evidence="2 3">
    <name type="scientific">Flavilitoribacter nigricans (strain ATCC 23147 / DSM 23189 / NBRC 102662 / NCIMB 1420 / SS-2)</name>
    <name type="common">Lewinella nigricans</name>
    <dbReference type="NCBI Taxonomy" id="1122177"/>
    <lineage>
        <taxon>Bacteria</taxon>
        <taxon>Pseudomonadati</taxon>
        <taxon>Bacteroidota</taxon>
        <taxon>Saprospiria</taxon>
        <taxon>Saprospirales</taxon>
        <taxon>Lewinellaceae</taxon>
        <taxon>Flavilitoribacter</taxon>
    </lineage>
</organism>
<feature type="compositionally biased region" description="Polar residues" evidence="1">
    <location>
        <begin position="51"/>
        <end position="70"/>
    </location>
</feature>
<protein>
    <submittedName>
        <fullName evidence="2">Uncharacterized protein</fullName>
    </submittedName>
</protein>
<keyword evidence="3" id="KW-1185">Reference proteome</keyword>
<evidence type="ECO:0000256" key="1">
    <source>
        <dbReference type="SAM" id="MobiDB-lite"/>
    </source>
</evidence>
<dbReference type="OrthoDB" id="1100725at2"/>
<sequence>MNLQQAKVLLKKINTLNDSLSLDNGPIASIERDLMLSYIRQLYEAYLDGASNGSVNNSGTKTARATSGGSNPELEIVAPPTEKEAAPEPPKRKYTPPKIIEISDAPAEPAKVSQPAPPPPKPVQRTTPAPTPTPRPEPTFSQGSSNPKVKALFDQREAKELSEKLSLQPLRDLTKGLSINDRLLYTNDLFNKDANLFNAALKQLNDMDNMDQARAYLEEQADRYDWTDGEKSDVARDFIKHVRRRFV</sequence>
<comment type="caution">
    <text evidence="2">The sequence shown here is derived from an EMBL/GenBank/DDBJ whole genome shotgun (WGS) entry which is preliminary data.</text>
</comment>